<comment type="caution">
    <text evidence="1">The sequence shown here is derived from an EMBL/GenBank/DDBJ whole genome shotgun (WGS) entry which is preliminary data.</text>
</comment>
<gene>
    <name evidence="1" type="ORF">C0081_07920</name>
</gene>
<keyword evidence="2" id="KW-1185">Reference proteome</keyword>
<dbReference type="EMBL" id="PKUQ01000015">
    <property type="protein sequence ID" value="PLW77792.1"/>
    <property type="molecule type" value="Genomic_DNA"/>
</dbReference>
<accession>A0A2N5XTF4</accession>
<sequence>MIGKNAKIQIFVSPELNQLKAIALCGMVAFQTTLLPMKHDVAFCSLRPRVKTKATGTLRAVQWFISKSTTTNKKAPGETPEAI</sequence>
<name>A0A2N5XTF4_9HYPH</name>
<organism evidence="1 2">
    <name type="scientific">Cohaesibacter celericrescens</name>
    <dbReference type="NCBI Taxonomy" id="2067669"/>
    <lineage>
        <taxon>Bacteria</taxon>
        <taxon>Pseudomonadati</taxon>
        <taxon>Pseudomonadota</taxon>
        <taxon>Alphaproteobacteria</taxon>
        <taxon>Hyphomicrobiales</taxon>
        <taxon>Cohaesibacteraceae</taxon>
    </lineage>
</organism>
<dbReference type="Proteomes" id="UP000234881">
    <property type="component" value="Unassembled WGS sequence"/>
</dbReference>
<reference evidence="1 2" key="1">
    <citation type="submission" date="2018-01" db="EMBL/GenBank/DDBJ databases">
        <title>The draft genome sequence of Cohaesibacter sp. H1304.</title>
        <authorList>
            <person name="Wang N.-N."/>
            <person name="Du Z.-J."/>
        </authorList>
    </citation>
    <scope>NUCLEOTIDE SEQUENCE [LARGE SCALE GENOMIC DNA]</scope>
    <source>
        <strain evidence="1 2">H1304</strain>
    </source>
</reference>
<evidence type="ECO:0000313" key="1">
    <source>
        <dbReference type="EMBL" id="PLW77792.1"/>
    </source>
</evidence>
<proteinExistence type="predicted"/>
<protein>
    <submittedName>
        <fullName evidence="1">Uncharacterized protein</fullName>
    </submittedName>
</protein>
<dbReference type="AlphaFoldDB" id="A0A2N5XTF4"/>
<evidence type="ECO:0000313" key="2">
    <source>
        <dbReference type="Proteomes" id="UP000234881"/>
    </source>
</evidence>